<keyword evidence="1" id="KW-0175">Coiled coil</keyword>
<keyword evidence="4" id="KW-1185">Reference proteome</keyword>
<evidence type="ECO:0000256" key="1">
    <source>
        <dbReference type="SAM" id="Coils"/>
    </source>
</evidence>
<name>A0A7V8NM79_9BACT</name>
<feature type="coiled-coil region" evidence="1">
    <location>
        <begin position="70"/>
        <end position="104"/>
    </location>
</feature>
<dbReference type="InterPro" id="IPR007221">
    <property type="entry name" value="MreC"/>
</dbReference>
<comment type="caution">
    <text evidence="3">The sequence shown here is derived from an EMBL/GenBank/DDBJ whole genome shotgun (WGS) entry which is preliminary data.</text>
</comment>
<evidence type="ECO:0000259" key="2">
    <source>
        <dbReference type="Pfam" id="PF04085"/>
    </source>
</evidence>
<reference evidence="3" key="1">
    <citation type="submission" date="2020-06" db="EMBL/GenBank/DDBJ databases">
        <title>Legume-microbial interactions unlock mineral nutrients during tropical forest succession.</title>
        <authorList>
            <person name="Epihov D.Z."/>
        </authorList>
    </citation>
    <scope>NUCLEOTIDE SEQUENCE [LARGE SCALE GENOMIC DNA]</scope>
    <source>
        <strain evidence="3">Pan2503</strain>
    </source>
</reference>
<evidence type="ECO:0000313" key="3">
    <source>
        <dbReference type="EMBL" id="MBA0083899.1"/>
    </source>
</evidence>
<feature type="non-terminal residue" evidence="3">
    <location>
        <position position="199"/>
    </location>
</feature>
<dbReference type="PANTHER" id="PTHR34138">
    <property type="entry name" value="CELL SHAPE-DETERMINING PROTEIN MREC"/>
    <property type="match status" value="1"/>
</dbReference>
<dbReference type="GO" id="GO:0005886">
    <property type="term" value="C:plasma membrane"/>
    <property type="evidence" value="ECO:0007669"/>
    <property type="project" value="TreeGrafter"/>
</dbReference>
<accession>A0A7V8NM79</accession>
<dbReference type="PANTHER" id="PTHR34138:SF1">
    <property type="entry name" value="CELL SHAPE-DETERMINING PROTEIN MREC"/>
    <property type="match status" value="1"/>
</dbReference>
<evidence type="ECO:0000313" key="4">
    <source>
        <dbReference type="Proteomes" id="UP000567293"/>
    </source>
</evidence>
<dbReference type="Pfam" id="PF04085">
    <property type="entry name" value="MreC"/>
    <property type="match status" value="1"/>
</dbReference>
<dbReference type="InterPro" id="IPR055342">
    <property type="entry name" value="MreC_beta-barrel_core"/>
</dbReference>
<dbReference type="Proteomes" id="UP000567293">
    <property type="component" value="Unassembled WGS sequence"/>
</dbReference>
<dbReference type="EMBL" id="JACDQQ010000282">
    <property type="protein sequence ID" value="MBA0083899.1"/>
    <property type="molecule type" value="Genomic_DNA"/>
</dbReference>
<dbReference type="AlphaFoldDB" id="A0A7V8NM79"/>
<feature type="domain" description="Rod shape-determining protein MreC beta-barrel core" evidence="2">
    <location>
        <begin position="123"/>
        <end position="197"/>
    </location>
</feature>
<dbReference type="GO" id="GO:0008360">
    <property type="term" value="P:regulation of cell shape"/>
    <property type="evidence" value="ECO:0007669"/>
    <property type="project" value="InterPro"/>
</dbReference>
<sequence>MESFLNRYRNITVLLLLIFAQLILLAVQIRNDQDVRMIRVWTVTAVTPAARIAEWMRGGSIGFLHDYVLLRDTHDENQRLRAEIARLKLENNFLKNELNTAERGQALAVFQGRTPSKTMAANVIGSGAGSNSKVVFVDRGSVAGVQRGMAVVTPDGIIGTVIESYPTASEVLLITDPDFGAGVVSQKTQVRGTLKGQGT</sequence>
<organism evidence="3 4">
    <name type="scientific">Candidatus Acidiferrum panamense</name>
    <dbReference type="NCBI Taxonomy" id="2741543"/>
    <lineage>
        <taxon>Bacteria</taxon>
        <taxon>Pseudomonadati</taxon>
        <taxon>Acidobacteriota</taxon>
        <taxon>Terriglobia</taxon>
        <taxon>Candidatus Acidiferrales</taxon>
        <taxon>Candidatus Acidiferrum</taxon>
    </lineage>
</organism>
<gene>
    <name evidence="3" type="ORF">HRJ53_02790</name>
</gene>
<dbReference type="Gene3D" id="2.40.10.340">
    <property type="entry name" value="Rod shape-determining protein MreC, domain 1"/>
    <property type="match status" value="1"/>
</dbReference>
<proteinExistence type="predicted"/>
<protein>
    <submittedName>
        <fullName evidence="3">Rod shape-determining protein MreC</fullName>
    </submittedName>
</protein>
<dbReference type="InterPro" id="IPR042177">
    <property type="entry name" value="Cell/Rod_1"/>
</dbReference>